<feature type="transmembrane region" description="Helical" evidence="1">
    <location>
        <begin position="37"/>
        <end position="55"/>
    </location>
</feature>
<dbReference type="AlphaFoldDB" id="A0A1H7FA90"/>
<dbReference type="Proteomes" id="UP000182321">
    <property type="component" value="Unassembled WGS sequence"/>
</dbReference>
<name>A0A1H7FA90_9FIRM</name>
<evidence type="ECO:0000313" key="3">
    <source>
        <dbReference type="Proteomes" id="UP000182321"/>
    </source>
</evidence>
<sequence>MKSEKLLFAMKGIDDDIISKTYKYSTKRKIVSFRKNFLVAACICLIIIGTGVLGYNQGLFNTLSPNKNQNGVQSQITSDLTNSFSLKVYAAENKEIPLEAGKEIPISIGNIGNCWGFSEGGGEYDENGEVIYYHFDLPKMDCEGNNIKDISFSINKSQLQVTNYIVDSDGKPVDGTCDSNDTYTFSYDEFKNNYINISVIGYIPKNDTAMNAIFTPETIDEYLNQVKNILEGIIITCQVTYNDGSTDSINIIMDAAYITYDELKNNFGIECAINPEDKLRSEGTVEVFYKVKE</sequence>
<protein>
    <recommendedName>
        <fullName evidence="4">DUF4179 domain-containing protein</fullName>
    </recommendedName>
</protein>
<evidence type="ECO:0000313" key="2">
    <source>
        <dbReference type="EMBL" id="SEK21292.1"/>
    </source>
</evidence>
<proteinExistence type="predicted"/>
<evidence type="ECO:0008006" key="4">
    <source>
        <dbReference type="Google" id="ProtNLM"/>
    </source>
</evidence>
<keyword evidence="1" id="KW-0812">Transmembrane</keyword>
<gene>
    <name evidence="2" type="ORF">SAMN02910377_00328</name>
</gene>
<keyword evidence="1" id="KW-0472">Membrane</keyword>
<dbReference type="RefSeq" id="WP_074788820.1">
    <property type="nucleotide sequence ID" value="NZ_FNZX01000003.1"/>
</dbReference>
<accession>A0A1H7FA90</accession>
<dbReference type="EMBL" id="FNZX01000003">
    <property type="protein sequence ID" value="SEK21292.1"/>
    <property type="molecule type" value="Genomic_DNA"/>
</dbReference>
<keyword evidence="3" id="KW-1185">Reference proteome</keyword>
<organism evidence="2 3">
    <name type="scientific">Pseudobutyrivibrio ruminis</name>
    <dbReference type="NCBI Taxonomy" id="46206"/>
    <lineage>
        <taxon>Bacteria</taxon>
        <taxon>Bacillati</taxon>
        <taxon>Bacillota</taxon>
        <taxon>Clostridia</taxon>
        <taxon>Lachnospirales</taxon>
        <taxon>Lachnospiraceae</taxon>
        <taxon>Pseudobutyrivibrio</taxon>
    </lineage>
</organism>
<reference evidence="3" key="1">
    <citation type="submission" date="2016-10" db="EMBL/GenBank/DDBJ databases">
        <authorList>
            <person name="Varghese N."/>
        </authorList>
    </citation>
    <scope>NUCLEOTIDE SEQUENCE [LARGE SCALE GENOMIC DNA]</scope>
    <source>
        <strain evidence="3">ACV-9</strain>
    </source>
</reference>
<evidence type="ECO:0000256" key="1">
    <source>
        <dbReference type="SAM" id="Phobius"/>
    </source>
</evidence>
<keyword evidence="1" id="KW-1133">Transmembrane helix</keyword>